<dbReference type="AlphaFoldDB" id="A0A8S9FJU8"/>
<gene>
    <name evidence="4" type="ORF">F2Q69_00056229</name>
    <name evidence="3" type="ORF">F2Q70_00032322</name>
</gene>
<reference evidence="3" key="2">
    <citation type="submission" date="2019-12" db="EMBL/GenBank/DDBJ databases">
        <title>Genome sequencing and annotation of Brassica cretica.</title>
        <authorList>
            <person name="Studholme D.J."/>
            <person name="Sarris P.F."/>
        </authorList>
    </citation>
    <scope>NUCLEOTIDE SEQUENCE</scope>
    <source>
        <strain evidence="3">PFS-102/07</strain>
        <tissue evidence="3">Leaf</tissue>
    </source>
</reference>
<evidence type="ECO:0000256" key="1">
    <source>
        <dbReference type="PROSITE-ProRule" id="PRU00169"/>
    </source>
</evidence>
<dbReference type="EMBL" id="QGKX02002183">
    <property type="protein sequence ID" value="KAF3487434.1"/>
    <property type="molecule type" value="Genomic_DNA"/>
</dbReference>
<dbReference type="EMBL" id="QGKY02002305">
    <property type="protein sequence ID" value="KAF2534233.1"/>
    <property type="molecule type" value="Genomic_DNA"/>
</dbReference>
<accession>A0A8S9FJU8</accession>
<comment type="caution">
    <text evidence="3">The sequence shown here is derived from an EMBL/GenBank/DDBJ whole genome shotgun (WGS) entry which is preliminary data.</text>
</comment>
<sequence>MADEVSNLAESKLTALIVDDSSINQSMHHKLSDRLGGKIDVVCNGQEAVDVHCSGRNYDLIDSFTWTWTCPS</sequence>
<comment type="caution">
    <text evidence="1">Lacks conserved residue(s) required for the propagation of feature annotation.</text>
</comment>
<feature type="domain" description="Response regulatory" evidence="2">
    <location>
        <begin position="14"/>
        <end position="72"/>
    </location>
</feature>
<dbReference type="SUPFAM" id="SSF52172">
    <property type="entry name" value="CheY-like"/>
    <property type="match status" value="1"/>
</dbReference>
<dbReference type="OrthoDB" id="21225at2759"/>
<dbReference type="GO" id="GO:0000160">
    <property type="term" value="P:phosphorelay signal transduction system"/>
    <property type="evidence" value="ECO:0007669"/>
    <property type="project" value="InterPro"/>
</dbReference>
<evidence type="ECO:0000313" key="3">
    <source>
        <dbReference type="EMBL" id="KAF2534233.1"/>
    </source>
</evidence>
<protein>
    <recommendedName>
        <fullName evidence="2">Response regulatory domain-containing protein</fullName>
    </recommendedName>
</protein>
<dbReference type="InterPro" id="IPR001789">
    <property type="entry name" value="Sig_transdc_resp-reg_receiver"/>
</dbReference>
<name>A0A8S9FJU8_BRACR</name>
<dbReference type="Proteomes" id="UP000712600">
    <property type="component" value="Unassembled WGS sequence"/>
</dbReference>
<proteinExistence type="predicted"/>
<organism evidence="3">
    <name type="scientific">Brassica cretica</name>
    <name type="common">Mustard</name>
    <dbReference type="NCBI Taxonomy" id="69181"/>
    <lineage>
        <taxon>Eukaryota</taxon>
        <taxon>Viridiplantae</taxon>
        <taxon>Streptophyta</taxon>
        <taxon>Embryophyta</taxon>
        <taxon>Tracheophyta</taxon>
        <taxon>Spermatophyta</taxon>
        <taxon>Magnoliopsida</taxon>
        <taxon>eudicotyledons</taxon>
        <taxon>Gunneridae</taxon>
        <taxon>Pentapetalae</taxon>
        <taxon>rosids</taxon>
        <taxon>malvids</taxon>
        <taxon>Brassicales</taxon>
        <taxon>Brassicaceae</taxon>
        <taxon>Brassiceae</taxon>
        <taxon>Brassica</taxon>
    </lineage>
</organism>
<evidence type="ECO:0000259" key="2">
    <source>
        <dbReference type="PROSITE" id="PS50110"/>
    </source>
</evidence>
<evidence type="ECO:0000313" key="4">
    <source>
        <dbReference type="EMBL" id="KAF3487434.1"/>
    </source>
</evidence>
<reference evidence="4" key="1">
    <citation type="submission" date="2019-12" db="EMBL/GenBank/DDBJ databases">
        <title>Genome sequencing and annotation of Brassica cretica.</title>
        <authorList>
            <person name="Studholme D.J."/>
            <person name="Sarris P."/>
        </authorList>
    </citation>
    <scope>NUCLEOTIDE SEQUENCE</scope>
    <source>
        <strain evidence="4">PFS-109/04</strain>
        <tissue evidence="4">Leaf</tissue>
    </source>
</reference>
<dbReference type="InterPro" id="IPR011006">
    <property type="entry name" value="CheY-like_superfamily"/>
</dbReference>
<dbReference type="PROSITE" id="PS50110">
    <property type="entry name" value="RESPONSE_REGULATORY"/>
    <property type="match status" value="1"/>
</dbReference>
<dbReference type="Gene3D" id="3.40.50.2300">
    <property type="match status" value="1"/>
</dbReference>